<dbReference type="AlphaFoldDB" id="A0A9P7YPE6"/>
<accession>A0A9P7YPE6</accession>
<sequence length="149" mass="16846">MPLVTSQIVIAASPAAVRAKFLDFTQIPKYSGSSIIQSIAPKTSKVPTELTKGDVLRVSLGGGMSFSPTVLENSEQAFIWRGYIPLIICGDHGFRFKEVEGNNQVTLFEQDEEYTGTLSFLANWKGQKEKQMKHFDEFNRHFKKWVEEK</sequence>
<dbReference type="PANTHER" id="PTHR36166:SF1">
    <property type="entry name" value="SRPBCC DOMAIN-CONTAINING PROTEIN"/>
    <property type="match status" value="1"/>
</dbReference>
<dbReference type="OrthoDB" id="509124at2759"/>
<dbReference type="PANTHER" id="PTHR36166">
    <property type="entry name" value="CHROMOSOME 9, WHOLE GENOME SHOTGUN SEQUENCE"/>
    <property type="match status" value="1"/>
</dbReference>
<protein>
    <submittedName>
        <fullName evidence="1">Uncharacterized protein</fullName>
    </submittedName>
</protein>
<evidence type="ECO:0000313" key="2">
    <source>
        <dbReference type="Proteomes" id="UP000824998"/>
    </source>
</evidence>
<comment type="caution">
    <text evidence="1">The sequence shown here is derived from an EMBL/GenBank/DDBJ whole genome shotgun (WGS) entry which is preliminary data.</text>
</comment>
<dbReference type="Proteomes" id="UP000824998">
    <property type="component" value="Unassembled WGS sequence"/>
</dbReference>
<dbReference type="InterPro" id="IPR023393">
    <property type="entry name" value="START-like_dom_sf"/>
</dbReference>
<reference evidence="1" key="1">
    <citation type="journal article" date="2021" name="IMA Fungus">
        <title>Genomic characterization of three marine fungi, including Emericellopsis atlantica sp. nov. with signatures of a generalist lifestyle and marine biomass degradation.</title>
        <authorList>
            <person name="Hagestad O.C."/>
            <person name="Hou L."/>
            <person name="Andersen J.H."/>
            <person name="Hansen E.H."/>
            <person name="Altermark B."/>
            <person name="Li C."/>
            <person name="Kuhnert E."/>
            <person name="Cox R.J."/>
            <person name="Crous P.W."/>
            <person name="Spatafora J.W."/>
            <person name="Lail K."/>
            <person name="Amirebrahimi M."/>
            <person name="Lipzen A."/>
            <person name="Pangilinan J."/>
            <person name="Andreopoulos W."/>
            <person name="Hayes R.D."/>
            <person name="Ng V."/>
            <person name="Grigoriev I.V."/>
            <person name="Jackson S.A."/>
            <person name="Sutton T.D.S."/>
            <person name="Dobson A.D.W."/>
            <person name="Rama T."/>
        </authorList>
    </citation>
    <scope>NUCLEOTIDE SEQUENCE</scope>
    <source>
        <strain evidence="1">TRa018bII</strain>
    </source>
</reference>
<evidence type="ECO:0000313" key="1">
    <source>
        <dbReference type="EMBL" id="KAG9237503.1"/>
    </source>
</evidence>
<organism evidence="1 2">
    <name type="scientific">Amylocarpus encephaloides</name>
    <dbReference type="NCBI Taxonomy" id="45428"/>
    <lineage>
        <taxon>Eukaryota</taxon>
        <taxon>Fungi</taxon>
        <taxon>Dikarya</taxon>
        <taxon>Ascomycota</taxon>
        <taxon>Pezizomycotina</taxon>
        <taxon>Leotiomycetes</taxon>
        <taxon>Helotiales</taxon>
        <taxon>Helotiales incertae sedis</taxon>
        <taxon>Amylocarpus</taxon>
    </lineage>
</organism>
<dbReference type="CDD" id="cd07822">
    <property type="entry name" value="SRPBCC_4"/>
    <property type="match status" value="1"/>
</dbReference>
<gene>
    <name evidence="1" type="ORF">BJ875DRAFT_148877</name>
</gene>
<dbReference type="EMBL" id="MU251385">
    <property type="protein sequence ID" value="KAG9237503.1"/>
    <property type="molecule type" value="Genomic_DNA"/>
</dbReference>
<keyword evidence="2" id="KW-1185">Reference proteome</keyword>
<proteinExistence type="predicted"/>
<name>A0A9P7YPE6_9HELO</name>
<dbReference type="Gene3D" id="3.30.530.20">
    <property type="match status" value="1"/>
</dbReference>
<dbReference type="SUPFAM" id="SSF55961">
    <property type="entry name" value="Bet v1-like"/>
    <property type="match status" value="1"/>
</dbReference>